<dbReference type="GO" id="GO:0016491">
    <property type="term" value="F:oxidoreductase activity"/>
    <property type="evidence" value="ECO:0007669"/>
    <property type="project" value="TreeGrafter"/>
</dbReference>
<dbReference type="InterPro" id="IPR051468">
    <property type="entry name" value="Fungal_SecMetab_SDRs"/>
</dbReference>
<keyword evidence="3" id="KW-1185">Reference proteome</keyword>
<dbReference type="PANTHER" id="PTHR43544">
    <property type="entry name" value="SHORT-CHAIN DEHYDROGENASE/REDUCTASE"/>
    <property type="match status" value="1"/>
</dbReference>
<dbReference type="SUPFAM" id="SSF51735">
    <property type="entry name" value="NAD(P)-binding Rossmann-fold domains"/>
    <property type="match status" value="1"/>
</dbReference>
<evidence type="ECO:0000313" key="3">
    <source>
        <dbReference type="Proteomes" id="UP000572817"/>
    </source>
</evidence>
<evidence type="ECO:0000313" key="2">
    <source>
        <dbReference type="EMBL" id="KAF4303488.1"/>
    </source>
</evidence>
<dbReference type="PANTHER" id="PTHR43544:SF36">
    <property type="entry name" value="CHAIN OXIDOREDUCTASE (CSGA), PUTATIVE (AFU_ORTHOLOGUE AFUA_4G00910)-RELATED"/>
    <property type="match status" value="1"/>
</dbReference>
<dbReference type="Gene3D" id="3.40.50.720">
    <property type="entry name" value="NAD(P)-binding Rossmann-like Domain"/>
    <property type="match status" value="1"/>
</dbReference>
<dbReference type="AlphaFoldDB" id="A0A8H4INY6"/>
<gene>
    <name evidence="2" type="ORF">GTA08_BOTSDO09468</name>
</gene>
<dbReference type="Proteomes" id="UP000572817">
    <property type="component" value="Unassembled WGS sequence"/>
</dbReference>
<accession>A0A8H4INY6</accession>
<comment type="similarity">
    <text evidence="1">Belongs to the short-chain dehydrogenases/reductases (SDR) family.</text>
</comment>
<dbReference type="EMBL" id="WWBZ02000062">
    <property type="protein sequence ID" value="KAF4303488.1"/>
    <property type="molecule type" value="Genomic_DNA"/>
</dbReference>
<evidence type="ECO:0000256" key="1">
    <source>
        <dbReference type="ARBA" id="ARBA00006484"/>
    </source>
</evidence>
<dbReference type="InterPro" id="IPR036291">
    <property type="entry name" value="NAD(P)-bd_dom_sf"/>
</dbReference>
<name>A0A8H4INY6_9PEZI</name>
<organism evidence="2 3">
    <name type="scientific">Botryosphaeria dothidea</name>
    <dbReference type="NCBI Taxonomy" id="55169"/>
    <lineage>
        <taxon>Eukaryota</taxon>
        <taxon>Fungi</taxon>
        <taxon>Dikarya</taxon>
        <taxon>Ascomycota</taxon>
        <taxon>Pezizomycotina</taxon>
        <taxon>Dothideomycetes</taxon>
        <taxon>Dothideomycetes incertae sedis</taxon>
        <taxon>Botryosphaeriales</taxon>
        <taxon>Botryosphaeriaceae</taxon>
        <taxon>Botryosphaeria</taxon>
    </lineage>
</organism>
<reference evidence="2" key="1">
    <citation type="submission" date="2020-04" db="EMBL/GenBank/DDBJ databases">
        <title>Genome Assembly and Annotation of Botryosphaeria dothidea sdau 11-99, a Latent Pathogen of Apple Fruit Ring Rot in China.</title>
        <authorList>
            <person name="Yu C."/>
            <person name="Diao Y."/>
            <person name="Lu Q."/>
            <person name="Zhao J."/>
            <person name="Cui S."/>
            <person name="Peng C."/>
            <person name="He B."/>
            <person name="Liu H."/>
        </authorList>
    </citation>
    <scope>NUCLEOTIDE SEQUENCE [LARGE SCALE GENOMIC DNA]</scope>
    <source>
        <strain evidence="2">Sdau11-99</strain>
    </source>
</reference>
<comment type="caution">
    <text evidence="2">The sequence shown here is derived from an EMBL/GenBank/DDBJ whole genome shotgun (WGS) entry which is preliminary data.</text>
</comment>
<sequence>MAKAILPLLRKRTLKEAVNISSPTLGPTTLAPNMESPPVAACKISKAGLIMLTVPYGQYLHDEHFTIITISPGYTQTNYPSADLTPDENVKATLDIIFRTTHAETGKFFIIHVPSWEDNPISSRYDGASVPWCG</sequence>
<protein>
    <submittedName>
        <fullName evidence="2">Uncharacterized protein</fullName>
    </submittedName>
</protein>
<dbReference type="OrthoDB" id="7289984at2759"/>
<proteinExistence type="inferred from homology"/>
<dbReference type="GO" id="GO:0005737">
    <property type="term" value="C:cytoplasm"/>
    <property type="evidence" value="ECO:0007669"/>
    <property type="project" value="TreeGrafter"/>
</dbReference>